<dbReference type="PANTHER" id="PTHR43639">
    <property type="entry name" value="OXIDOREDUCTASE, SHORT-CHAIN DEHYDROGENASE/REDUCTASE FAMILY (AFU_ORTHOLOGUE AFUA_5G02870)"/>
    <property type="match status" value="1"/>
</dbReference>
<proteinExistence type="inferred from homology"/>
<dbReference type="InterPro" id="IPR036291">
    <property type="entry name" value="NAD(P)-bd_dom_sf"/>
</dbReference>
<dbReference type="Proteomes" id="UP000253831">
    <property type="component" value="Unassembled WGS sequence"/>
</dbReference>
<evidence type="ECO:0000313" key="4">
    <source>
        <dbReference type="Proteomes" id="UP000253831"/>
    </source>
</evidence>
<evidence type="ECO:0000313" key="3">
    <source>
        <dbReference type="EMBL" id="RDE52121.1"/>
    </source>
</evidence>
<sequence>MKLAGQVALITGASGGIGSAICRALAREGASLALHYCSREANAVKLAEQLQSSKRLASQQFVPIAADLLDNAAACDLVARSVEAFGRLDIIVNNAGWTRVVQADDIEGLDNEMISKTVRMKIDVPLCLLRAARPHLEQSGAGQLINITSVAGIAAKGSSIVYAAANAALSNLTRSLARALAPKIRVNAVAPGFVETGFAWPKDGKVKAHVAQRNHIARTVEADEVAEVVRFLVCDAPAITGEEIAIDGGIGRLGVR</sequence>
<dbReference type="PRINTS" id="PR00080">
    <property type="entry name" value="SDRFAMILY"/>
</dbReference>
<reference evidence="3 4" key="1">
    <citation type="submission" date="2018-05" db="EMBL/GenBank/DDBJ databases">
        <title>Integrated omic analyses show evidence that a Ca. Accumulibacter phosphatis strain performs denitrification under micro-aerobic conditions.</title>
        <authorList>
            <person name="Camejo P.Y."/>
            <person name="Katherine M.D."/>
            <person name="Daniel N.R."/>
        </authorList>
    </citation>
    <scope>NUCLEOTIDE SEQUENCE [LARGE SCALE GENOMIC DNA]</scope>
    <source>
        <strain evidence="3">UW-LDO-IC</strain>
    </source>
</reference>
<keyword evidence="2" id="KW-0560">Oxidoreductase</keyword>
<comment type="similarity">
    <text evidence="1">Belongs to the short-chain dehydrogenases/reductases (SDR) family.</text>
</comment>
<dbReference type="Pfam" id="PF13561">
    <property type="entry name" value="adh_short_C2"/>
    <property type="match status" value="1"/>
</dbReference>
<evidence type="ECO:0000256" key="2">
    <source>
        <dbReference type="ARBA" id="ARBA00023002"/>
    </source>
</evidence>
<evidence type="ECO:0000256" key="1">
    <source>
        <dbReference type="ARBA" id="ARBA00006484"/>
    </source>
</evidence>
<dbReference type="FunFam" id="3.40.50.720:FF:000084">
    <property type="entry name" value="Short-chain dehydrogenase reductase"/>
    <property type="match status" value="1"/>
</dbReference>
<dbReference type="PANTHER" id="PTHR43639:SF1">
    <property type="entry name" value="SHORT-CHAIN DEHYDROGENASE_REDUCTASE FAMILY PROTEIN"/>
    <property type="match status" value="1"/>
</dbReference>
<dbReference type="GO" id="GO:0016491">
    <property type="term" value="F:oxidoreductase activity"/>
    <property type="evidence" value="ECO:0007669"/>
    <property type="project" value="UniProtKB-KW"/>
</dbReference>
<protein>
    <submittedName>
        <fullName evidence="3">SDR family NAD(P)-dependent oxidoreductase</fullName>
    </submittedName>
</protein>
<dbReference type="Gene3D" id="3.40.50.720">
    <property type="entry name" value="NAD(P)-binding Rossmann-like Domain"/>
    <property type="match status" value="1"/>
</dbReference>
<dbReference type="InterPro" id="IPR002347">
    <property type="entry name" value="SDR_fam"/>
</dbReference>
<organism evidence="3 4">
    <name type="scientific">Candidatus Accumulibacter meliphilus</name>
    <dbReference type="NCBI Taxonomy" id="2211374"/>
    <lineage>
        <taxon>Bacteria</taxon>
        <taxon>Pseudomonadati</taxon>
        <taxon>Pseudomonadota</taxon>
        <taxon>Betaproteobacteria</taxon>
        <taxon>Candidatus Accumulibacter</taxon>
    </lineage>
</organism>
<dbReference type="EMBL" id="QPGA01000002">
    <property type="protein sequence ID" value="RDE52121.1"/>
    <property type="molecule type" value="Genomic_DNA"/>
</dbReference>
<name>A0A369XPP4_9PROT</name>
<gene>
    <name evidence="3" type="ORF">DVS81_02500</name>
</gene>
<dbReference type="CDD" id="cd05233">
    <property type="entry name" value="SDR_c"/>
    <property type="match status" value="1"/>
</dbReference>
<dbReference type="AlphaFoldDB" id="A0A369XPP4"/>
<dbReference type="PRINTS" id="PR00081">
    <property type="entry name" value="GDHRDH"/>
</dbReference>
<accession>A0A369XPP4</accession>
<comment type="caution">
    <text evidence="3">The sequence shown here is derived from an EMBL/GenBank/DDBJ whole genome shotgun (WGS) entry which is preliminary data.</text>
</comment>
<dbReference type="SUPFAM" id="SSF51735">
    <property type="entry name" value="NAD(P)-binding Rossmann-fold domains"/>
    <property type="match status" value="1"/>
</dbReference>